<protein>
    <submittedName>
        <fullName evidence="2">Uncharacterized protein</fullName>
    </submittedName>
</protein>
<proteinExistence type="predicted"/>
<dbReference type="KEGG" id="asip:AQUSIP_17040"/>
<accession>A0A5E4PJ35</accession>
<dbReference type="Proteomes" id="UP000324194">
    <property type="component" value="Chromosome 1"/>
</dbReference>
<evidence type="ECO:0000256" key="1">
    <source>
        <dbReference type="SAM" id="MobiDB-lite"/>
    </source>
</evidence>
<dbReference type="AlphaFoldDB" id="A0A5E4PJ35"/>
<evidence type="ECO:0000313" key="2">
    <source>
        <dbReference type="EMBL" id="VVC76392.1"/>
    </source>
</evidence>
<feature type="region of interest" description="Disordered" evidence="1">
    <location>
        <begin position="1"/>
        <end position="25"/>
    </location>
</feature>
<dbReference type="EMBL" id="LR699119">
    <property type="protein sequence ID" value="VVC76392.1"/>
    <property type="molecule type" value="Genomic_DNA"/>
</dbReference>
<keyword evidence="3" id="KW-1185">Reference proteome</keyword>
<reference evidence="2 3" key="1">
    <citation type="submission" date="2019-08" db="EMBL/GenBank/DDBJ databases">
        <authorList>
            <person name="Guy L."/>
        </authorList>
    </citation>
    <scope>NUCLEOTIDE SEQUENCE [LARGE SCALE GENOMIC DNA]</scope>
    <source>
        <strain evidence="2 3">SGT-108</strain>
    </source>
</reference>
<feature type="compositionally biased region" description="Basic and acidic residues" evidence="1">
    <location>
        <begin position="1"/>
        <end position="13"/>
    </location>
</feature>
<organism evidence="2 3">
    <name type="scientific">Aquicella siphonis</name>
    <dbReference type="NCBI Taxonomy" id="254247"/>
    <lineage>
        <taxon>Bacteria</taxon>
        <taxon>Pseudomonadati</taxon>
        <taxon>Pseudomonadota</taxon>
        <taxon>Gammaproteobacteria</taxon>
        <taxon>Legionellales</taxon>
        <taxon>Coxiellaceae</taxon>
        <taxon>Aquicella</taxon>
    </lineage>
</organism>
<gene>
    <name evidence="2" type="ORF">AQUSIP_17040</name>
</gene>
<name>A0A5E4PJ35_9COXI</name>
<evidence type="ECO:0000313" key="3">
    <source>
        <dbReference type="Proteomes" id="UP000324194"/>
    </source>
</evidence>
<sequence>MKGDEQPPFDKLRTGPSRQTLTCPPQACPELVEGANGLSVFRSW</sequence>